<dbReference type="Pfam" id="PF00296">
    <property type="entry name" value="Bac_luciferase"/>
    <property type="match status" value="1"/>
</dbReference>
<dbReference type="InterPro" id="IPR050564">
    <property type="entry name" value="F420-G6PD/mer"/>
</dbReference>
<dbReference type="PANTHER" id="PTHR43244">
    <property type="match status" value="1"/>
</dbReference>
<dbReference type="EMBL" id="CP036422">
    <property type="protein sequence ID" value="QFU75566.1"/>
    <property type="molecule type" value="Genomic_DNA"/>
</dbReference>
<protein>
    <submittedName>
        <fullName evidence="3">TIGR03620 family F420-dependent LLM class oxidoreductase</fullName>
    </submittedName>
</protein>
<dbReference type="SUPFAM" id="SSF51679">
    <property type="entry name" value="Bacterial luciferase-like"/>
    <property type="match status" value="1"/>
</dbReference>
<dbReference type="InterPro" id="IPR011251">
    <property type="entry name" value="Luciferase-like_dom"/>
</dbReference>
<organism evidence="3 4">
    <name type="scientific">Halioglobus maricola</name>
    <dbReference type="NCBI Taxonomy" id="2601894"/>
    <lineage>
        <taxon>Bacteria</taxon>
        <taxon>Pseudomonadati</taxon>
        <taxon>Pseudomonadota</taxon>
        <taxon>Gammaproteobacteria</taxon>
        <taxon>Cellvibrionales</taxon>
        <taxon>Halieaceae</taxon>
        <taxon>Halioglobus</taxon>
    </lineage>
</organism>
<reference evidence="3 4" key="1">
    <citation type="submission" date="2019-02" db="EMBL/GenBank/DDBJ databases">
        <authorList>
            <person name="Li S.-H."/>
        </authorList>
    </citation>
    <scope>NUCLEOTIDE SEQUENCE [LARGE SCALE GENOMIC DNA]</scope>
    <source>
        <strain evidence="3 4">IMCC14385</strain>
    </source>
</reference>
<dbReference type="InterPro" id="IPR019922">
    <property type="entry name" value="Lucif-like_OxRdatse_MSMEG_4141"/>
</dbReference>
<evidence type="ECO:0000256" key="1">
    <source>
        <dbReference type="ARBA" id="ARBA00023002"/>
    </source>
</evidence>
<name>A0A5P9NJ79_9GAMM</name>
<sequence>MWDPPIDSEIHVVSKPDIAKLGIWCPLENYSFDDIATFGQQAEKLGYGAIWVPEAVGRDPFVTLSALALATEEIHLATGIANLYARDAMAMKAARNSIDELSGGRLILGIGVSHGDLVSGIRQHEYGKPLTTMRNYLERMEEALYLGPQPAKQGYLVLAALREKMLGLAGSKADGAHPYFVTPDHTARAREILGPENFLAPEQKVLLETDPQKARAVSRKAMSMYLALPNYRNNLLTLGFTEADFEDGGSDRLVDAIVAWGDEAAITQRLEEHWNNGADHVCIQPLRPDGELGFDPAAIEAFAPATNTAMAG</sequence>
<dbReference type="GO" id="GO:0016705">
    <property type="term" value="F:oxidoreductase activity, acting on paired donors, with incorporation or reduction of molecular oxygen"/>
    <property type="evidence" value="ECO:0007669"/>
    <property type="project" value="InterPro"/>
</dbReference>
<keyword evidence="4" id="KW-1185">Reference proteome</keyword>
<dbReference type="AlphaFoldDB" id="A0A5P9NJ79"/>
<dbReference type="Proteomes" id="UP000326287">
    <property type="component" value="Chromosome"/>
</dbReference>
<dbReference type="InterPro" id="IPR036661">
    <property type="entry name" value="Luciferase-like_sf"/>
</dbReference>
<evidence type="ECO:0000313" key="3">
    <source>
        <dbReference type="EMBL" id="QFU75566.1"/>
    </source>
</evidence>
<dbReference type="PANTHER" id="PTHR43244:SF1">
    <property type="entry name" value="5,10-METHYLENETETRAHYDROMETHANOPTERIN REDUCTASE"/>
    <property type="match status" value="1"/>
</dbReference>
<dbReference type="KEGG" id="halc:EY643_07840"/>
<feature type="domain" description="Luciferase-like" evidence="2">
    <location>
        <begin position="22"/>
        <end position="272"/>
    </location>
</feature>
<keyword evidence="1" id="KW-0560">Oxidoreductase</keyword>
<dbReference type="OrthoDB" id="4760590at2"/>
<evidence type="ECO:0000313" key="4">
    <source>
        <dbReference type="Proteomes" id="UP000326287"/>
    </source>
</evidence>
<evidence type="ECO:0000259" key="2">
    <source>
        <dbReference type="Pfam" id="PF00296"/>
    </source>
</evidence>
<gene>
    <name evidence="3" type="ORF">EY643_07840</name>
</gene>
<accession>A0A5P9NJ79</accession>
<proteinExistence type="predicted"/>
<dbReference type="NCBIfam" id="TIGR03620">
    <property type="entry name" value="F420_MSMEG_4141"/>
    <property type="match status" value="1"/>
</dbReference>
<dbReference type="Gene3D" id="3.20.20.30">
    <property type="entry name" value="Luciferase-like domain"/>
    <property type="match status" value="1"/>
</dbReference>